<evidence type="ECO:0000313" key="6">
    <source>
        <dbReference type="Proteomes" id="UP000034832"/>
    </source>
</evidence>
<dbReference type="GO" id="GO:0009279">
    <property type="term" value="C:cell outer membrane"/>
    <property type="evidence" value="ECO:0007669"/>
    <property type="project" value="TreeGrafter"/>
</dbReference>
<dbReference type="GO" id="GO:0017089">
    <property type="term" value="F:glycolipid transfer activity"/>
    <property type="evidence" value="ECO:0007669"/>
    <property type="project" value="TreeGrafter"/>
</dbReference>
<proteinExistence type="predicted"/>
<dbReference type="Pfam" id="PF03968">
    <property type="entry name" value="LptD_N"/>
    <property type="match status" value="1"/>
</dbReference>
<name>A0A4U6BLV7_9BRAD</name>
<keyword evidence="6" id="KW-1185">Reference proteome</keyword>
<evidence type="ECO:0000313" key="5">
    <source>
        <dbReference type="EMBL" id="TKT71330.1"/>
    </source>
</evidence>
<evidence type="ECO:0000256" key="3">
    <source>
        <dbReference type="SAM" id="SignalP"/>
    </source>
</evidence>
<dbReference type="PANTHER" id="PTHR36504">
    <property type="entry name" value="LIPOPOLYSACCHARIDE EXPORT SYSTEM PROTEIN LPTA"/>
    <property type="match status" value="1"/>
</dbReference>
<comment type="caution">
    <text evidence="5">The sequence shown here is derived from an EMBL/GenBank/DDBJ whole genome shotgun (WGS) entry which is preliminary data.</text>
</comment>
<accession>A0A4U6BLV7</accession>
<evidence type="ECO:0000256" key="2">
    <source>
        <dbReference type="SAM" id="MobiDB-lite"/>
    </source>
</evidence>
<feature type="region of interest" description="Disordered" evidence="2">
    <location>
        <begin position="199"/>
        <end position="242"/>
    </location>
</feature>
<sequence length="242" mass="25302">MIFRMMKIHNGFNANTIARVLSAAVVAIALCATDDAHAQSSATGVPNAMQGFSQNRDKPIQIDAASLEMRDKDKAATFSGNVKVVQGDTTMLCKTLVVFYDNDQSSSPKKTAMKTSTPGPAGSSSIKRLEAQGGVVVTQKDQTVTGDRGVFDMRANTVTMHGNVLLTKDKNVLRGDRLVVDLTTGISRVESNSGRVQGVFQAAPNGSQPGGAPAGAQPSPAPGGPGKPLKLNDLSPPRKPNS</sequence>
<feature type="compositionally biased region" description="Polar residues" evidence="2">
    <location>
        <begin position="104"/>
        <end position="126"/>
    </location>
</feature>
<dbReference type="EMBL" id="LBIA02000001">
    <property type="protein sequence ID" value="TKT71330.1"/>
    <property type="molecule type" value="Genomic_DNA"/>
</dbReference>
<feature type="chain" id="PRO_5020654152" evidence="3">
    <location>
        <begin position="39"/>
        <end position="242"/>
    </location>
</feature>
<dbReference type="RefSeq" id="WP_052753840.1">
    <property type="nucleotide sequence ID" value="NZ_LBIA02000001.1"/>
</dbReference>
<gene>
    <name evidence="5" type="ORF">YH63_007845</name>
</gene>
<dbReference type="InterPro" id="IPR052037">
    <property type="entry name" value="LPS_export_LptA"/>
</dbReference>
<dbReference type="STRING" id="211460.YH63_11110"/>
<reference evidence="5" key="1">
    <citation type="submission" date="2019-04" db="EMBL/GenBank/DDBJ databases">
        <title>Whole genome sequencing of cave bacteria.</title>
        <authorList>
            <person name="Gan H.M."/>
            <person name="Barton H."/>
            <person name="Savka M.A."/>
        </authorList>
    </citation>
    <scope>NUCLEOTIDE SEQUENCE [LARGE SCALE GENOMIC DNA]</scope>
    <source>
        <strain evidence="5">LC387</strain>
    </source>
</reference>
<organism evidence="5 6">
    <name type="scientific">Afipia massiliensis</name>
    <dbReference type="NCBI Taxonomy" id="211460"/>
    <lineage>
        <taxon>Bacteria</taxon>
        <taxon>Pseudomonadati</taxon>
        <taxon>Pseudomonadota</taxon>
        <taxon>Alphaproteobacteria</taxon>
        <taxon>Hyphomicrobiales</taxon>
        <taxon>Nitrobacteraceae</taxon>
        <taxon>Afipia</taxon>
    </lineage>
</organism>
<evidence type="ECO:0000256" key="1">
    <source>
        <dbReference type="ARBA" id="ARBA00022729"/>
    </source>
</evidence>
<dbReference type="AlphaFoldDB" id="A0A4U6BLV7"/>
<feature type="domain" description="Organic solvent tolerance-like N-terminal" evidence="4">
    <location>
        <begin position="61"/>
        <end position="185"/>
    </location>
</feature>
<protein>
    <submittedName>
        <fullName evidence="5">LPS ABC transporter substrate-binding protein LptA</fullName>
    </submittedName>
</protein>
<dbReference type="GO" id="GO:0030288">
    <property type="term" value="C:outer membrane-bounded periplasmic space"/>
    <property type="evidence" value="ECO:0007669"/>
    <property type="project" value="TreeGrafter"/>
</dbReference>
<dbReference type="Gene3D" id="2.60.450.10">
    <property type="entry name" value="Lipopolysaccharide (LPS) transport protein A like domain"/>
    <property type="match status" value="1"/>
</dbReference>
<feature type="region of interest" description="Disordered" evidence="2">
    <location>
        <begin position="104"/>
        <end position="129"/>
    </location>
</feature>
<dbReference type="PANTHER" id="PTHR36504:SF1">
    <property type="entry name" value="LIPOPOLYSACCHARIDE EXPORT SYSTEM PROTEIN LPTA"/>
    <property type="match status" value="1"/>
</dbReference>
<dbReference type="GO" id="GO:0015920">
    <property type="term" value="P:lipopolysaccharide transport"/>
    <property type="evidence" value="ECO:0007669"/>
    <property type="project" value="TreeGrafter"/>
</dbReference>
<dbReference type="InterPro" id="IPR005653">
    <property type="entry name" value="OstA-like_N"/>
</dbReference>
<keyword evidence="1 3" id="KW-0732">Signal</keyword>
<evidence type="ECO:0000259" key="4">
    <source>
        <dbReference type="Pfam" id="PF03968"/>
    </source>
</evidence>
<feature type="signal peptide" evidence="3">
    <location>
        <begin position="1"/>
        <end position="38"/>
    </location>
</feature>
<dbReference type="OrthoDB" id="9811926at2"/>
<dbReference type="Proteomes" id="UP000034832">
    <property type="component" value="Unassembled WGS sequence"/>
</dbReference>